<proteinExistence type="predicted"/>
<dbReference type="Proteomes" id="UP000708208">
    <property type="component" value="Unassembled WGS sequence"/>
</dbReference>
<organism evidence="1 2">
    <name type="scientific">Allacma fusca</name>
    <dbReference type="NCBI Taxonomy" id="39272"/>
    <lineage>
        <taxon>Eukaryota</taxon>
        <taxon>Metazoa</taxon>
        <taxon>Ecdysozoa</taxon>
        <taxon>Arthropoda</taxon>
        <taxon>Hexapoda</taxon>
        <taxon>Collembola</taxon>
        <taxon>Symphypleona</taxon>
        <taxon>Sminthuridae</taxon>
        <taxon>Allacma</taxon>
    </lineage>
</organism>
<sequence>MSIPDLISPEFENDILHLSKLLTPFLDLTNELQAEGVTSSRVILGIITLYKQVAAVVAEEGSYIRALRTSLCLTIYERFGSDQQLNYAGKGAKKCLRKVFDNDAYILATILDPRWKMTPFQIELPETYKLNQCMPKIEKIKNVLTKAFEKEKELAAEVIEIQQGELEAVNVPSASKRTKVDFLASFIPEDGETTLPGLKNEVDEYLKSPGCLSNQIHWNFGNNVWSRKNILFFAEWRRNTLDIRRRLPQSKEKYSALPDH</sequence>
<evidence type="ECO:0000313" key="2">
    <source>
        <dbReference type="Proteomes" id="UP000708208"/>
    </source>
</evidence>
<accession>A0A8J2JA77</accession>
<gene>
    <name evidence="1" type="ORF">AFUS01_LOCUS6270</name>
</gene>
<reference evidence="1" key="1">
    <citation type="submission" date="2021-06" db="EMBL/GenBank/DDBJ databases">
        <authorList>
            <person name="Hodson N. C."/>
            <person name="Mongue J. A."/>
            <person name="Jaron S. K."/>
        </authorList>
    </citation>
    <scope>NUCLEOTIDE SEQUENCE</scope>
</reference>
<comment type="caution">
    <text evidence="1">The sequence shown here is derived from an EMBL/GenBank/DDBJ whole genome shotgun (WGS) entry which is preliminary data.</text>
</comment>
<protein>
    <submittedName>
        <fullName evidence="1">Uncharacterized protein</fullName>
    </submittedName>
</protein>
<name>A0A8J2JA77_9HEXA</name>
<evidence type="ECO:0000313" key="1">
    <source>
        <dbReference type="EMBL" id="CAG7716781.1"/>
    </source>
</evidence>
<dbReference type="EMBL" id="CAJVCH010041162">
    <property type="protein sequence ID" value="CAG7716781.1"/>
    <property type="molecule type" value="Genomic_DNA"/>
</dbReference>
<dbReference type="AlphaFoldDB" id="A0A8J2JA77"/>
<keyword evidence="2" id="KW-1185">Reference proteome</keyword>